<organism evidence="4 6">
    <name type="scientific">Anaerolinea thermolimosa</name>
    <dbReference type="NCBI Taxonomy" id="229919"/>
    <lineage>
        <taxon>Bacteria</taxon>
        <taxon>Bacillati</taxon>
        <taxon>Chloroflexota</taxon>
        <taxon>Anaerolineae</taxon>
        <taxon>Anaerolineales</taxon>
        <taxon>Anaerolineaceae</taxon>
        <taxon>Anaerolinea</taxon>
    </lineage>
</organism>
<evidence type="ECO:0000313" key="5">
    <source>
        <dbReference type="Proteomes" id="UP000253922"/>
    </source>
</evidence>
<gene>
    <name evidence="2" type="ORF">ATHL_03717</name>
    <name evidence="3" type="ORF">ATHL_03768</name>
    <name evidence="4" type="ORF">DEQ80_06450</name>
</gene>
<dbReference type="STRING" id="229919.GCA_001050195_03647"/>
<feature type="transmembrane region" description="Helical" evidence="1">
    <location>
        <begin position="6"/>
        <end position="27"/>
    </location>
</feature>
<evidence type="ECO:0000256" key="1">
    <source>
        <dbReference type="SAM" id="Phobius"/>
    </source>
</evidence>
<reference evidence="5" key="2">
    <citation type="submission" date="2015-07" db="EMBL/GenBank/DDBJ databases">
        <title>Draft Genome Sequences of Anaerolinea thermolimosa IMO-1, Bellilinea caldifistulae GOMI-1, Leptolinea tardivitalis YMTK-2, Levilinea saccharolytica KIBI-1,Longilinea arvoryzae KOME-1, Previously Described as Members of the Anaerolineaceae (Chloroflexi).</title>
        <authorList>
            <person name="Sekiguchi Y."/>
            <person name="Ohashi A."/>
            <person name="Matsuura N."/>
            <person name="Tourlousse M.D."/>
        </authorList>
    </citation>
    <scope>NUCLEOTIDE SEQUENCE [LARGE SCALE GENOMIC DNA]</scope>
    <source>
        <strain evidence="5">IMO-1</strain>
    </source>
</reference>
<dbReference type="PANTHER" id="PTHR36443:SF1">
    <property type="entry name" value="BSR5223 PROTEIN"/>
    <property type="match status" value="1"/>
</dbReference>
<feature type="transmembrane region" description="Helical" evidence="1">
    <location>
        <begin position="48"/>
        <end position="72"/>
    </location>
</feature>
<protein>
    <submittedName>
        <fullName evidence="4">DUF2905 domain-containing protein</fullName>
    </submittedName>
</protein>
<dbReference type="EMBL" id="DF967970">
    <property type="protein sequence ID" value="GAP08858.1"/>
    <property type="molecule type" value="Genomic_DNA"/>
</dbReference>
<dbReference type="Proteomes" id="UP000264141">
    <property type="component" value="Unassembled WGS sequence"/>
</dbReference>
<accession>A0A0M8JPH9</accession>
<keyword evidence="1" id="KW-1133">Transmembrane helix</keyword>
<dbReference type="InterPro" id="IPR021320">
    <property type="entry name" value="DUF2905"/>
</dbReference>
<dbReference type="AlphaFoldDB" id="A0A0M8JPH9"/>
<reference evidence="2" key="1">
    <citation type="journal article" date="2015" name="Genome Announc.">
        <title>Draft Genome Sequences of Anaerolinea thermolimosa IMO-1, Bellilinea caldifistulae GOMI-1, Leptolinea tardivitalis YMTK-2, Levilinea saccharolytica KIBI-1, Longilinea arvoryzae KOME-1, Previously Described as Members of the Class Anaerolineae (Chloroflexi).</title>
        <authorList>
            <person name="Matsuura N."/>
            <person name="Tourlousse M.D."/>
            <person name="Ohashi A."/>
            <person name="Hugenholtz P."/>
            <person name="Sekiguchi Y."/>
        </authorList>
    </citation>
    <scope>NUCLEOTIDE SEQUENCE</scope>
    <source>
        <strain evidence="2">IMO-1</strain>
    </source>
</reference>
<name>A0A0M8JPH9_9CHLR</name>
<dbReference type="EMBL" id="DF967970">
    <property type="protein sequence ID" value="GAP08808.1"/>
    <property type="molecule type" value="Genomic_DNA"/>
</dbReference>
<reference evidence="4 6" key="3">
    <citation type="journal article" date="2018" name="Nat. Biotechnol.">
        <title>A standardized bacterial taxonomy based on genome phylogeny substantially revises the tree of life.</title>
        <authorList>
            <person name="Parks D.H."/>
            <person name="Chuvochina M."/>
            <person name="Waite D.W."/>
            <person name="Rinke C."/>
            <person name="Skarshewski A."/>
            <person name="Chaumeil P.A."/>
            <person name="Hugenholtz P."/>
        </authorList>
    </citation>
    <scope>NUCLEOTIDE SEQUENCE [LARGE SCALE GENOMIC DNA]</scope>
    <source>
        <strain evidence="4">UBA8781</strain>
    </source>
</reference>
<proteinExistence type="predicted"/>
<dbReference type="Pfam" id="PF11146">
    <property type="entry name" value="DUF2905"/>
    <property type="match status" value="1"/>
</dbReference>
<dbReference type="Proteomes" id="UP000253922">
    <property type="component" value="Unassembled WGS sequence"/>
</dbReference>
<dbReference type="RefSeq" id="WP_062196623.1">
    <property type="nucleotide sequence ID" value="NZ_DF967970.1"/>
</dbReference>
<dbReference type="EMBL" id="DPBP01000026">
    <property type="protein sequence ID" value="HCE17482.1"/>
    <property type="molecule type" value="Genomic_DNA"/>
</dbReference>
<evidence type="ECO:0000313" key="2">
    <source>
        <dbReference type="EMBL" id="GAP08808.1"/>
    </source>
</evidence>
<keyword evidence="1" id="KW-0812">Transmembrane</keyword>
<evidence type="ECO:0000313" key="6">
    <source>
        <dbReference type="Proteomes" id="UP000264141"/>
    </source>
</evidence>
<evidence type="ECO:0000313" key="3">
    <source>
        <dbReference type="EMBL" id="GAP08858.1"/>
    </source>
</evidence>
<evidence type="ECO:0000313" key="4">
    <source>
        <dbReference type="EMBL" id="HCE17482.1"/>
    </source>
</evidence>
<dbReference type="PANTHER" id="PTHR36443">
    <property type="entry name" value="BSR5223 PROTEIN"/>
    <property type="match status" value="1"/>
</dbReference>
<keyword evidence="1" id="KW-0472">Membrane</keyword>
<keyword evidence="5" id="KW-1185">Reference proteome</keyword>
<sequence length="76" mass="8268">MNLEVLGRWLLFLGAGIALMGGLLWLMGRFLPQGGDFPGTIRIQGSGFTCVIPLLASLLLSVLLTILLNVIARWMK</sequence>